<feature type="zinc finger region" description="CR-type" evidence="14">
    <location>
        <begin position="133"/>
        <end position="215"/>
    </location>
</feature>
<feature type="binding site" evidence="13">
    <location>
        <position position="192"/>
    </location>
    <ligand>
        <name>Zn(2+)</name>
        <dbReference type="ChEBI" id="CHEBI:29105"/>
        <label>2</label>
    </ligand>
</feature>
<dbReference type="GO" id="GO:0009408">
    <property type="term" value="P:response to heat"/>
    <property type="evidence" value="ECO:0007669"/>
    <property type="project" value="InterPro"/>
</dbReference>
<dbReference type="PROSITE" id="PS51188">
    <property type="entry name" value="ZF_CR"/>
    <property type="match status" value="1"/>
</dbReference>
<dbReference type="NCBIfam" id="NF008035">
    <property type="entry name" value="PRK10767.1"/>
    <property type="match status" value="1"/>
</dbReference>
<dbReference type="GO" id="GO:0005737">
    <property type="term" value="C:cytoplasm"/>
    <property type="evidence" value="ECO:0007669"/>
    <property type="project" value="UniProtKB-SubCell"/>
</dbReference>
<feature type="repeat" description="CXXCXGXG motif" evidence="13">
    <location>
        <begin position="203"/>
        <end position="210"/>
    </location>
</feature>
<dbReference type="GO" id="GO:0006260">
    <property type="term" value="P:DNA replication"/>
    <property type="evidence" value="ECO:0007669"/>
    <property type="project" value="UniProtKB-KW"/>
</dbReference>
<evidence type="ECO:0000256" key="4">
    <source>
        <dbReference type="ARBA" id="ARBA00022705"/>
    </source>
</evidence>
<evidence type="ECO:0000256" key="10">
    <source>
        <dbReference type="ARBA" id="ARBA00023186"/>
    </source>
</evidence>
<evidence type="ECO:0000256" key="2">
    <source>
        <dbReference type="ARBA" id="ARBA00011738"/>
    </source>
</evidence>
<dbReference type="Pfam" id="PF00226">
    <property type="entry name" value="DnaJ"/>
    <property type="match status" value="1"/>
</dbReference>
<feature type="domain" description="J" evidence="15">
    <location>
        <begin position="6"/>
        <end position="70"/>
    </location>
</feature>
<dbReference type="InterPro" id="IPR001623">
    <property type="entry name" value="DnaJ_domain"/>
</dbReference>
<dbReference type="GO" id="GO:0031072">
    <property type="term" value="F:heat shock protein binding"/>
    <property type="evidence" value="ECO:0007669"/>
    <property type="project" value="InterPro"/>
</dbReference>
<dbReference type="GO" id="GO:0005524">
    <property type="term" value="F:ATP binding"/>
    <property type="evidence" value="ECO:0007669"/>
    <property type="project" value="InterPro"/>
</dbReference>
<dbReference type="AlphaFoldDB" id="A0A1I2F5E7"/>
<evidence type="ECO:0000256" key="12">
    <source>
        <dbReference type="ARBA" id="ARBA00067609"/>
    </source>
</evidence>
<feature type="binding site" evidence="13">
    <location>
        <position position="203"/>
    </location>
    <ligand>
        <name>Zn(2+)</name>
        <dbReference type="ChEBI" id="CHEBI:29105"/>
        <label>1</label>
    </ligand>
</feature>
<dbReference type="GO" id="GO:0051082">
    <property type="term" value="F:unfolded protein binding"/>
    <property type="evidence" value="ECO:0007669"/>
    <property type="project" value="UniProtKB-UniRule"/>
</dbReference>
<dbReference type="InterPro" id="IPR036869">
    <property type="entry name" value="J_dom_sf"/>
</dbReference>
<dbReference type="InterPro" id="IPR036410">
    <property type="entry name" value="HSP_DnaJ_Cys-rich_dom_sf"/>
</dbReference>
<keyword evidence="9 13" id="KW-0346">Stress response</keyword>
<dbReference type="HAMAP" id="MF_01152">
    <property type="entry name" value="DnaJ"/>
    <property type="match status" value="1"/>
</dbReference>
<dbReference type="PANTHER" id="PTHR43096:SF48">
    <property type="entry name" value="CHAPERONE PROTEIN DNAJ"/>
    <property type="match status" value="1"/>
</dbReference>
<keyword evidence="4 13" id="KW-0235">DNA replication</keyword>
<dbReference type="PROSITE" id="PS00636">
    <property type="entry name" value="DNAJ_1"/>
    <property type="match status" value="1"/>
</dbReference>
<sequence length="379" mass="41279">MADKRDYYEVLGVGKSASGDEIKKAYRQLARKYHPDVNKEADAETKFKEVKEAYDVLSDDGQRARYDQFGHVDPNQGMGGAGGFSGNGDFGGFGDIFDMFFGGNGGRRDPNAPQRGNDLQYSMTIEFKEAVFGKETEITIPRTESCDTCAGSGAKPGTKPETCSVCRGSGQQEVVQNTPFGRMVNRRACSNCSGTGKVIKEKCGTCHGAGKVKKQRKINVRIPAGVDDGAQIRLSGEGEGGLRGGPPGDLYIVIRVKAHDFFERENDDIYCEVPLTFVQAALGDEIEIPTLTEKVKLKIPAGTQTGTYFRLKGKGVPKLRGYGQGDQHVKVTIVTPTKLSDEQKDLLRQFGGIGGESPAENNEHHESIFEKMKKAFRGE</sequence>
<feature type="repeat" description="CXXCXGXG motif" evidence="13">
    <location>
        <begin position="189"/>
        <end position="196"/>
    </location>
</feature>
<evidence type="ECO:0000313" key="18">
    <source>
        <dbReference type="Proteomes" id="UP000198855"/>
    </source>
</evidence>
<dbReference type="NCBIfam" id="NF010873">
    <property type="entry name" value="PRK14280.1"/>
    <property type="match status" value="1"/>
</dbReference>
<evidence type="ECO:0000313" key="17">
    <source>
        <dbReference type="EMBL" id="SFE99928.1"/>
    </source>
</evidence>
<dbReference type="Pfam" id="PF01556">
    <property type="entry name" value="DnaJ_C"/>
    <property type="match status" value="1"/>
</dbReference>
<dbReference type="FunFam" id="2.60.260.20:FF:000004">
    <property type="entry name" value="Molecular chaperone DnaJ"/>
    <property type="match status" value="1"/>
</dbReference>
<comment type="subunit">
    <text evidence="2 13">Homodimer.</text>
</comment>
<dbReference type="FunFam" id="1.10.287.110:FF:000031">
    <property type="entry name" value="Molecular chaperone DnaJ"/>
    <property type="match status" value="1"/>
</dbReference>
<feature type="binding site" evidence="13">
    <location>
        <position position="189"/>
    </location>
    <ligand>
        <name>Zn(2+)</name>
        <dbReference type="ChEBI" id="CHEBI:29105"/>
        <label>2</label>
    </ligand>
</feature>
<dbReference type="PROSITE" id="PS50076">
    <property type="entry name" value="DNAJ_2"/>
    <property type="match status" value="1"/>
</dbReference>
<name>A0A1I2F5E7_9BACL</name>
<dbReference type="RefSeq" id="WP_091188832.1">
    <property type="nucleotide sequence ID" value="NZ_FOMT01000005.1"/>
</dbReference>
<feature type="binding site" evidence="13">
    <location>
        <position position="206"/>
    </location>
    <ligand>
        <name>Zn(2+)</name>
        <dbReference type="ChEBI" id="CHEBI:29105"/>
        <label>1</label>
    </ligand>
</feature>
<dbReference type="SUPFAM" id="SSF57938">
    <property type="entry name" value="DnaJ/Hsp40 cysteine-rich domain"/>
    <property type="match status" value="1"/>
</dbReference>
<dbReference type="InterPro" id="IPR008971">
    <property type="entry name" value="HSP40/DnaJ_pept-bd"/>
</dbReference>
<feature type="repeat" description="CXXCXGXG motif" evidence="13">
    <location>
        <begin position="146"/>
        <end position="153"/>
    </location>
</feature>
<evidence type="ECO:0000259" key="16">
    <source>
        <dbReference type="PROSITE" id="PS51188"/>
    </source>
</evidence>
<dbReference type="SMART" id="SM00271">
    <property type="entry name" value="DnaJ"/>
    <property type="match status" value="1"/>
</dbReference>
<evidence type="ECO:0000256" key="11">
    <source>
        <dbReference type="ARBA" id="ARBA00061004"/>
    </source>
</evidence>
<evidence type="ECO:0000256" key="5">
    <source>
        <dbReference type="ARBA" id="ARBA00022723"/>
    </source>
</evidence>
<dbReference type="Gene3D" id="1.10.287.110">
    <property type="entry name" value="DnaJ domain"/>
    <property type="match status" value="1"/>
</dbReference>
<gene>
    <name evidence="13" type="primary">dnaJ</name>
    <name evidence="17" type="ORF">SAMN05216378_4675</name>
</gene>
<dbReference type="PANTHER" id="PTHR43096">
    <property type="entry name" value="DNAJ HOMOLOG 1, MITOCHONDRIAL-RELATED"/>
    <property type="match status" value="1"/>
</dbReference>
<organism evidence="17 18">
    <name type="scientific">Paenibacillus catalpae</name>
    <dbReference type="NCBI Taxonomy" id="1045775"/>
    <lineage>
        <taxon>Bacteria</taxon>
        <taxon>Bacillati</taxon>
        <taxon>Bacillota</taxon>
        <taxon>Bacilli</taxon>
        <taxon>Bacillales</taxon>
        <taxon>Paenibacillaceae</taxon>
        <taxon>Paenibacillus</taxon>
    </lineage>
</organism>
<reference evidence="18" key="1">
    <citation type="submission" date="2016-10" db="EMBL/GenBank/DDBJ databases">
        <authorList>
            <person name="Varghese N."/>
            <person name="Submissions S."/>
        </authorList>
    </citation>
    <scope>NUCLEOTIDE SEQUENCE [LARGE SCALE GENOMIC DNA]</scope>
    <source>
        <strain evidence="18">CGMCC 1.10784</strain>
    </source>
</reference>
<evidence type="ECO:0000256" key="6">
    <source>
        <dbReference type="ARBA" id="ARBA00022737"/>
    </source>
</evidence>
<dbReference type="SUPFAM" id="SSF49493">
    <property type="entry name" value="HSP40/DnaJ peptide-binding domain"/>
    <property type="match status" value="2"/>
</dbReference>
<feature type="domain" description="CR-type" evidence="16">
    <location>
        <begin position="133"/>
        <end position="215"/>
    </location>
</feature>
<evidence type="ECO:0000256" key="7">
    <source>
        <dbReference type="ARBA" id="ARBA00022771"/>
    </source>
</evidence>
<dbReference type="Gene3D" id="2.10.230.10">
    <property type="entry name" value="Heat shock protein DnaJ, cysteine-rich domain"/>
    <property type="match status" value="1"/>
</dbReference>
<dbReference type="GO" id="GO:0042026">
    <property type="term" value="P:protein refolding"/>
    <property type="evidence" value="ECO:0007669"/>
    <property type="project" value="TreeGrafter"/>
</dbReference>
<protein>
    <recommendedName>
        <fullName evidence="12 13">Chaperone protein DnaJ</fullName>
    </recommendedName>
</protein>
<dbReference type="SUPFAM" id="SSF46565">
    <property type="entry name" value="Chaperone J-domain"/>
    <property type="match status" value="1"/>
</dbReference>
<comment type="cofactor">
    <cofactor evidence="13">
        <name>Zn(2+)</name>
        <dbReference type="ChEBI" id="CHEBI:29105"/>
    </cofactor>
    <text evidence="13">Binds 2 Zn(2+) ions per monomer.</text>
</comment>
<comment type="similarity">
    <text evidence="11 13">Belongs to the DnaJ family.</text>
</comment>
<evidence type="ECO:0000256" key="9">
    <source>
        <dbReference type="ARBA" id="ARBA00023016"/>
    </source>
</evidence>
<dbReference type="InterPro" id="IPR012724">
    <property type="entry name" value="DnaJ"/>
</dbReference>
<dbReference type="CDD" id="cd10747">
    <property type="entry name" value="DnaJ_C"/>
    <property type="match status" value="1"/>
</dbReference>
<comment type="function">
    <text evidence="13">Participates actively in the response to hyperosmotic and heat shock by preventing the aggregation of stress-denatured proteins and by disaggregating proteins, also in an autonomous, DnaK-independent fashion. Unfolded proteins bind initially to DnaJ; upon interaction with the DnaJ-bound protein, DnaK hydrolyzes its bound ATP, resulting in the formation of a stable complex. GrpE releases ADP from DnaK; ATP binding to DnaK triggers the release of the substrate protein, thus completing the reaction cycle. Several rounds of ATP-dependent interactions between DnaJ, DnaK and GrpE are required for fully efficient folding. Also involved, together with DnaK and GrpE, in the DNA replication of plasmids through activation of initiation proteins.</text>
</comment>
<accession>A0A1I2F5E7</accession>
<dbReference type="EMBL" id="FOMT01000005">
    <property type="protein sequence ID" value="SFE99928.1"/>
    <property type="molecule type" value="Genomic_DNA"/>
</dbReference>
<dbReference type="InterPro" id="IPR018253">
    <property type="entry name" value="DnaJ_domain_CS"/>
</dbReference>
<evidence type="ECO:0000256" key="13">
    <source>
        <dbReference type="HAMAP-Rule" id="MF_01152"/>
    </source>
</evidence>
<evidence type="ECO:0000256" key="14">
    <source>
        <dbReference type="PROSITE-ProRule" id="PRU00546"/>
    </source>
</evidence>
<keyword evidence="6 13" id="KW-0677">Repeat</keyword>
<evidence type="ECO:0000259" key="15">
    <source>
        <dbReference type="PROSITE" id="PS50076"/>
    </source>
</evidence>
<dbReference type="InterPro" id="IPR002939">
    <property type="entry name" value="DnaJ_C"/>
</dbReference>
<keyword evidence="3 13" id="KW-0963">Cytoplasm</keyword>
<proteinExistence type="inferred from homology"/>
<feature type="binding site" evidence="13">
    <location>
        <position position="166"/>
    </location>
    <ligand>
        <name>Zn(2+)</name>
        <dbReference type="ChEBI" id="CHEBI:29105"/>
        <label>2</label>
    </ligand>
</feature>
<dbReference type="OrthoDB" id="9779889at2"/>
<dbReference type="STRING" id="1045775.SAMN05216378_4675"/>
<feature type="repeat" description="CXXCXGXG motif" evidence="13">
    <location>
        <begin position="163"/>
        <end position="170"/>
    </location>
</feature>
<keyword evidence="5 13" id="KW-0479">Metal-binding</keyword>
<comment type="domain">
    <text evidence="13">The J domain is necessary and sufficient to stimulate DnaK ATPase activity. Zinc center 1 plays an important role in the autonomous, DnaK-independent chaperone activity of DnaJ. Zinc center 2 is essential for interaction with DnaK and for DnaJ activity.</text>
</comment>
<keyword evidence="10 13" id="KW-0143">Chaperone</keyword>
<dbReference type="Pfam" id="PF00684">
    <property type="entry name" value="DnaJ_CXXCXGXG"/>
    <property type="match status" value="1"/>
</dbReference>
<evidence type="ECO:0000256" key="1">
    <source>
        <dbReference type="ARBA" id="ARBA00004496"/>
    </source>
</evidence>
<dbReference type="PRINTS" id="PR00625">
    <property type="entry name" value="JDOMAIN"/>
</dbReference>
<dbReference type="GO" id="GO:0008270">
    <property type="term" value="F:zinc ion binding"/>
    <property type="evidence" value="ECO:0007669"/>
    <property type="project" value="UniProtKB-UniRule"/>
</dbReference>
<dbReference type="Proteomes" id="UP000198855">
    <property type="component" value="Unassembled WGS sequence"/>
</dbReference>
<evidence type="ECO:0000256" key="8">
    <source>
        <dbReference type="ARBA" id="ARBA00022833"/>
    </source>
</evidence>
<feature type="binding site" evidence="13">
    <location>
        <position position="146"/>
    </location>
    <ligand>
        <name>Zn(2+)</name>
        <dbReference type="ChEBI" id="CHEBI:29105"/>
        <label>1</label>
    </ligand>
</feature>
<dbReference type="CDD" id="cd10719">
    <property type="entry name" value="DnaJ_zf"/>
    <property type="match status" value="1"/>
</dbReference>
<comment type="subcellular location">
    <subcellularLocation>
        <location evidence="1 13">Cytoplasm</location>
    </subcellularLocation>
</comment>
<feature type="binding site" evidence="13">
    <location>
        <position position="149"/>
    </location>
    <ligand>
        <name>Zn(2+)</name>
        <dbReference type="ChEBI" id="CHEBI:29105"/>
        <label>1</label>
    </ligand>
</feature>
<keyword evidence="7 13" id="KW-0863">Zinc-finger</keyword>
<dbReference type="Gene3D" id="2.60.260.20">
    <property type="entry name" value="Urease metallochaperone UreE, N-terminal domain"/>
    <property type="match status" value="2"/>
</dbReference>
<evidence type="ECO:0000256" key="3">
    <source>
        <dbReference type="ARBA" id="ARBA00022490"/>
    </source>
</evidence>
<feature type="binding site" evidence="13">
    <location>
        <position position="163"/>
    </location>
    <ligand>
        <name>Zn(2+)</name>
        <dbReference type="ChEBI" id="CHEBI:29105"/>
        <label>2</label>
    </ligand>
</feature>
<dbReference type="InterPro" id="IPR001305">
    <property type="entry name" value="HSP_DnaJ_Cys-rich_dom"/>
</dbReference>
<dbReference type="NCBIfam" id="TIGR02349">
    <property type="entry name" value="DnaJ_bact"/>
    <property type="match status" value="1"/>
</dbReference>
<dbReference type="CDD" id="cd06257">
    <property type="entry name" value="DnaJ"/>
    <property type="match status" value="1"/>
</dbReference>
<dbReference type="FunFam" id="2.10.230.10:FF:000002">
    <property type="entry name" value="Molecular chaperone DnaJ"/>
    <property type="match status" value="1"/>
</dbReference>
<keyword evidence="8 13" id="KW-0862">Zinc</keyword>
<keyword evidence="18" id="KW-1185">Reference proteome</keyword>